<proteinExistence type="predicted"/>
<name>G2J787_9BURK</name>
<dbReference type="EMBL" id="CAFB01000011">
    <property type="protein sequence ID" value="CCD28627.1"/>
    <property type="molecule type" value="Genomic_DNA"/>
</dbReference>
<reference evidence="1 2" key="1">
    <citation type="submission" date="2011-08" db="EMBL/GenBank/DDBJ databases">
        <title>The genome of the obligate endobacterium of an arbuscular mycorrhizal fungus reveals an interphylum network of nutritional interactions.</title>
        <authorList>
            <person name="Ghignone S."/>
            <person name="Salvioli A."/>
            <person name="Anca I."/>
            <person name="Lumini E."/>
            <person name="Ortu G."/>
            <person name="Petiti L."/>
            <person name="Cruveiller S."/>
            <person name="Bianciotto V."/>
            <person name="Piffanelli P."/>
            <person name="Lanfranco L."/>
            <person name="Bonfante P."/>
        </authorList>
    </citation>
    <scope>NUCLEOTIDE SEQUENCE [LARGE SCALE GENOMIC DNA]</scope>
    <source>
        <strain evidence="1 2">BEG34</strain>
    </source>
</reference>
<dbReference type="Proteomes" id="UP000054051">
    <property type="component" value="Unassembled WGS sequence"/>
</dbReference>
<protein>
    <submittedName>
        <fullName evidence="1">Uncharacterized protein</fullName>
    </submittedName>
</protein>
<gene>
    <name evidence="1" type="ORF">CAGGBEG34_100020</name>
</gene>
<accession>G2J787</accession>
<evidence type="ECO:0000313" key="1">
    <source>
        <dbReference type="EMBL" id="CCD28627.1"/>
    </source>
</evidence>
<evidence type="ECO:0000313" key="2">
    <source>
        <dbReference type="Proteomes" id="UP000054051"/>
    </source>
</evidence>
<dbReference type="AlphaFoldDB" id="G2J787"/>
<keyword evidence="2" id="KW-1185">Reference proteome</keyword>
<sequence>MNATDLMSLTGIGNFSGNPRYLSKETDVDMEELIIHEGWLLITCSGTIGRVFYVPKRLDG</sequence>
<comment type="caution">
    <text evidence="1">The sequence shown here is derived from an EMBL/GenBank/DDBJ whole genome shotgun (WGS) entry which is preliminary data.</text>
</comment>
<organism evidence="1 2">
    <name type="scientific">Candidatus Glomeribacter gigasporarum BEG34</name>
    <dbReference type="NCBI Taxonomy" id="1070319"/>
    <lineage>
        <taxon>Bacteria</taxon>
        <taxon>Pseudomonadati</taxon>
        <taxon>Pseudomonadota</taxon>
        <taxon>Betaproteobacteria</taxon>
        <taxon>Burkholderiales</taxon>
        <taxon>Burkholderiaceae</taxon>
        <taxon>Candidatus Glomeribacter</taxon>
    </lineage>
</organism>
<dbReference type="OrthoDB" id="5298944at2"/>